<reference evidence="5" key="1">
    <citation type="journal article" date="2013" name="PLoS ONE">
        <title>Biosynthesis of vitamins and cofactors in bacterium-harbouring trypanosomatids depends on the symbiotic association as revealed by genomic analyses.</title>
        <authorList>
            <person name="Klein C.C."/>
            <person name="Alves J.M."/>
            <person name="Serrano M.G."/>
            <person name="Buck G.A."/>
            <person name="Vasconcelos A.T."/>
            <person name="Sagot M.F."/>
            <person name="Teixeira M.M."/>
            <person name="Camargo E.P."/>
            <person name="Motta M.C."/>
        </authorList>
    </citation>
    <scope>NUCLEOTIDE SEQUENCE</scope>
    <source>
        <strain evidence="5">TCC079E</strain>
    </source>
</reference>
<evidence type="ECO:0000259" key="4">
    <source>
        <dbReference type="Pfam" id="PF01156"/>
    </source>
</evidence>
<keyword evidence="3 5" id="KW-0326">Glycosidase</keyword>
<evidence type="ECO:0000256" key="1">
    <source>
        <dbReference type="ARBA" id="ARBA00009176"/>
    </source>
</evidence>
<evidence type="ECO:0000313" key="5">
    <source>
        <dbReference type="EMBL" id="AGU68101.1"/>
    </source>
</evidence>
<dbReference type="PANTHER" id="PTHR12304">
    <property type="entry name" value="INOSINE-URIDINE PREFERRING NUCLEOSIDE HYDROLASE"/>
    <property type="match status" value="1"/>
</dbReference>
<dbReference type="AlphaFoldDB" id="T1YRX0"/>
<dbReference type="InterPro" id="IPR023186">
    <property type="entry name" value="IUNH"/>
</dbReference>
<protein>
    <submittedName>
        <fullName evidence="5">Purine nucleosidase</fullName>
        <ecNumber evidence="5">3.2.2.1</ecNumber>
    </submittedName>
</protein>
<feature type="domain" description="Inosine/uridine-preferring nucleoside hydrolase" evidence="4">
    <location>
        <begin position="6"/>
        <end position="319"/>
    </location>
</feature>
<dbReference type="Gene3D" id="3.90.245.10">
    <property type="entry name" value="Ribonucleoside hydrolase-like"/>
    <property type="match status" value="1"/>
</dbReference>
<evidence type="ECO:0000256" key="3">
    <source>
        <dbReference type="ARBA" id="ARBA00023295"/>
    </source>
</evidence>
<sequence length="330" mass="36431">MSKTPVILDHDGGHDDLVALCLLLANADKVKVIGCVITDADCFVQHGFNVTGKIMAMMHKTEGTDLFPIGKTSFKGVNPFPSDWRWSAKNMEDLPCVNIPEHNAVWEEVYEENDQRLGEQLMADLVLGSPEKVTLCVTGPLSCVAWCIDKYGDAFVNKIEKCVIMGGALHTKGNVFIEGRTDGSAEWNIFWDPAAAKKVLENTKLKKVLFSLDSTNHVPVNSSVVRRFGAQNEYLLSQFIGSAWASCTHHELMRPGDGYYAWDVLTAAYVVDNSISTFVSSSVEVVLSGESEGKTEPSFNGDRDDLLVGEKIDVQKFYDLVLQSARKARM</sequence>
<dbReference type="PANTHER" id="PTHR12304:SF46">
    <property type="entry name" value="INOSINE-ADENOSINE-GUANOSINE-NUCLEOSIDE HYDROLASE"/>
    <property type="match status" value="1"/>
</dbReference>
<dbReference type="GO" id="GO:0006152">
    <property type="term" value="P:purine nucleoside catabolic process"/>
    <property type="evidence" value="ECO:0007669"/>
    <property type="project" value="TreeGrafter"/>
</dbReference>
<dbReference type="SUPFAM" id="SSF53590">
    <property type="entry name" value="Nucleoside hydrolase"/>
    <property type="match status" value="1"/>
</dbReference>
<dbReference type="EMBL" id="KF160099">
    <property type="protein sequence ID" value="AGU68101.1"/>
    <property type="molecule type" value="Genomic_DNA"/>
</dbReference>
<dbReference type="GO" id="GO:0008477">
    <property type="term" value="F:purine nucleosidase activity"/>
    <property type="evidence" value="ECO:0007669"/>
    <property type="project" value="UniProtKB-EC"/>
</dbReference>
<dbReference type="InterPro" id="IPR001910">
    <property type="entry name" value="Inosine/uridine_hydrolase_dom"/>
</dbReference>
<keyword evidence="2 5" id="KW-0378">Hydrolase</keyword>
<organism evidence="5">
    <name type="scientific">Angomonas desouzai</name>
    <dbReference type="NCBI Taxonomy" id="59800"/>
    <lineage>
        <taxon>Eukaryota</taxon>
        <taxon>Discoba</taxon>
        <taxon>Euglenozoa</taxon>
        <taxon>Kinetoplastea</taxon>
        <taxon>Metakinetoplastina</taxon>
        <taxon>Trypanosomatida</taxon>
        <taxon>Trypanosomatidae</taxon>
        <taxon>Strigomonadinae</taxon>
        <taxon>Angomonas</taxon>
    </lineage>
</organism>
<dbReference type="InterPro" id="IPR036452">
    <property type="entry name" value="Ribo_hydro-like"/>
</dbReference>
<dbReference type="EC" id="3.2.2.1" evidence="5"/>
<evidence type="ECO:0000256" key="2">
    <source>
        <dbReference type="ARBA" id="ARBA00022801"/>
    </source>
</evidence>
<accession>T1YRX0</accession>
<dbReference type="GO" id="GO:0005829">
    <property type="term" value="C:cytosol"/>
    <property type="evidence" value="ECO:0007669"/>
    <property type="project" value="TreeGrafter"/>
</dbReference>
<dbReference type="Pfam" id="PF01156">
    <property type="entry name" value="IU_nuc_hydro"/>
    <property type="match status" value="1"/>
</dbReference>
<comment type="similarity">
    <text evidence="1">Belongs to the IUNH family.</text>
</comment>
<name>T1YRX0_9TRYP</name>
<proteinExistence type="inferred from homology"/>